<keyword evidence="5 6" id="KW-0233">DNA recombination</keyword>
<reference evidence="7" key="1">
    <citation type="submission" date="2023-07" db="EMBL/GenBank/DDBJ databases">
        <title>Comparative genomics of wheat-associated soil bacteria to identify genetic determinants of phenazine resistance.</title>
        <authorList>
            <person name="Mouncey N."/>
        </authorList>
    </citation>
    <scope>NUCLEOTIDE SEQUENCE</scope>
    <source>
        <strain evidence="7">V4I22</strain>
    </source>
</reference>
<name>A0AAW8F4F6_9ACTN</name>
<keyword evidence="3 6" id="KW-0815">Transposition</keyword>
<dbReference type="AlphaFoldDB" id="A0AAW8F4F6"/>
<accession>A0AAW8F4F6</accession>
<evidence type="ECO:0000256" key="1">
    <source>
        <dbReference type="ARBA" id="ARBA00002190"/>
    </source>
</evidence>
<keyword evidence="4 6" id="KW-0238">DNA-binding</keyword>
<evidence type="ECO:0000313" key="8">
    <source>
        <dbReference type="Proteomes" id="UP001234216"/>
    </source>
</evidence>
<dbReference type="InterPro" id="IPR001207">
    <property type="entry name" value="Transposase_mutator"/>
</dbReference>
<comment type="similarity">
    <text evidence="2 6">Belongs to the transposase mutator family.</text>
</comment>
<sequence>MFTVANPAGSTTDGSLLDEIVRRGARRMPAAALEAEVNSYIAELSHEKDEMGRRLVVRNGYHQPRKVTTATGVIEVKAPLVNDKRVDEPTGERRRFSSAILPLWCRKSPKIAEVLPLLYLHGLSSGDFVPAMEQFLGSSAGLSPATVTRLTAQWQADHAAFQESDLSATDYVYVWVDGIHLRIRLDEAKAAVLVIIGIRADGTKELVTMADCYRESSESWAALLRDCARRGMRAPVLAVGDGALGFWKALREVFPDTREQRCWVHKTANVPDAMPKSAQPAAQRAIQDIYNAEDREHAEQAIKTFTKLYGAKFPKAVKKITDDHDVLLEFSGFPAEHWIHLRTTHPIESPFATVRLRTKVTRGAGSRTAALAMVFKLVESAQSRWGAVNGAHLVPLVRAGARFERDQLVERPEMVAA</sequence>
<evidence type="ECO:0000256" key="4">
    <source>
        <dbReference type="ARBA" id="ARBA00023125"/>
    </source>
</evidence>
<dbReference type="GO" id="GO:0004803">
    <property type="term" value="F:transposase activity"/>
    <property type="evidence" value="ECO:0007669"/>
    <property type="project" value="UniProtKB-UniRule"/>
</dbReference>
<dbReference type="EMBL" id="JAUSZV010000005">
    <property type="protein sequence ID" value="MDQ0904951.1"/>
    <property type="molecule type" value="Genomic_DNA"/>
</dbReference>
<dbReference type="Pfam" id="PF00872">
    <property type="entry name" value="Transposase_mut"/>
    <property type="match status" value="1"/>
</dbReference>
<keyword evidence="6" id="KW-0814">Transposable element</keyword>
<dbReference type="GO" id="GO:0003677">
    <property type="term" value="F:DNA binding"/>
    <property type="evidence" value="ECO:0007669"/>
    <property type="project" value="UniProtKB-UniRule"/>
</dbReference>
<dbReference type="RefSeq" id="WP_306972453.1">
    <property type="nucleotide sequence ID" value="NZ_JAUSZV010000005.1"/>
</dbReference>
<evidence type="ECO:0000256" key="2">
    <source>
        <dbReference type="ARBA" id="ARBA00010961"/>
    </source>
</evidence>
<organism evidence="7 8">
    <name type="scientific">Streptomyces canus</name>
    <dbReference type="NCBI Taxonomy" id="58343"/>
    <lineage>
        <taxon>Bacteria</taxon>
        <taxon>Bacillati</taxon>
        <taxon>Actinomycetota</taxon>
        <taxon>Actinomycetes</taxon>
        <taxon>Kitasatosporales</taxon>
        <taxon>Streptomycetaceae</taxon>
        <taxon>Streptomyces</taxon>
        <taxon>Streptomyces aurantiacus group</taxon>
    </lineage>
</organism>
<dbReference type="PANTHER" id="PTHR33217">
    <property type="entry name" value="TRANSPOSASE FOR INSERTION SEQUENCE ELEMENT IS1081"/>
    <property type="match status" value="1"/>
</dbReference>
<dbReference type="PANTHER" id="PTHR33217:SF9">
    <property type="entry name" value="MUTATOR FAMILY TRANSPOSASE"/>
    <property type="match status" value="1"/>
</dbReference>
<comment type="function">
    <text evidence="1 6">Required for the transposition of the insertion element.</text>
</comment>
<evidence type="ECO:0000256" key="5">
    <source>
        <dbReference type="ARBA" id="ARBA00023172"/>
    </source>
</evidence>
<protein>
    <recommendedName>
        <fullName evidence="6">Mutator family transposase</fullName>
    </recommendedName>
</protein>
<dbReference type="PROSITE" id="PS01007">
    <property type="entry name" value="TRANSPOSASE_MUTATOR"/>
    <property type="match status" value="1"/>
</dbReference>
<gene>
    <name evidence="7" type="ORF">QFZ22_000936</name>
</gene>
<proteinExistence type="inferred from homology"/>
<comment type="caution">
    <text evidence="7">The sequence shown here is derived from an EMBL/GenBank/DDBJ whole genome shotgun (WGS) entry which is preliminary data.</text>
</comment>
<dbReference type="NCBIfam" id="NF033543">
    <property type="entry name" value="transpos_IS256"/>
    <property type="match status" value="1"/>
</dbReference>
<dbReference type="Proteomes" id="UP001234216">
    <property type="component" value="Unassembled WGS sequence"/>
</dbReference>
<evidence type="ECO:0000256" key="3">
    <source>
        <dbReference type="ARBA" id="ARBA00022578"/>
    </source>
</evidence>
<dbReference type="GO" id="GO:0006313">
    <property type="term" value="P:DNA transposition"/>
    <property type="evidence" value="ECO:0007669"/>
    <property type="project" value="UniProtKB-UniRule"/>
</dbReference>
<evidence type="ECO:0000256" key="6">
    <source>
        <dbReference type="RuleBase" id="RU365089"/>
    </source>
</evidence>
<evidence type="ECO:0000313" key="7">
    <source>
        <dbReference type="EMBL" id="MDQ0904951.1"/>
    </source>
</evidence>